<accession>A0A829Y8D7</accession>
<dbReference type="InterPro" id="IPR010998">
    <property type="entry name" value="Integrase_recombinase_N"/>
</dbReference>
<dbReference type="PROSITE" id="PS51898">
    <property type="entry name" value="TYR_RECOMBINASE"/>
    <property type="match status" value="1"/>
</dbReference>
<dbReference type="EMBL" id="BLJN01000001">
    <property type="protein sequence ID" value="GFE79569.1"/>
    <property type="molecule type" value="Genomic_DNA"/>
</dbReference>
<keyword evidence="8" id="KW-1185">Reference proteome</keyword>
<dbReference type="Pfam" id="PF00589">
    <property type="entry name" value="Phage_integrase"/>
    <property type="match status" value="1"/>
</dbReference>
<dbReference type="Gene3D" id="1.10.150.130">
    <property type="match status" value="1"/>
</dbReference>
<evidence type="ECO:0000313" key="7">
    <source>
        <dbReference type="EMBL" id="GFE79569.1"/>
    </source>
</evidence>
<protein>
    <recommendedName>
        <fullName evidence="9">Integron integrase</fullName>
    </recommendedName>
</protein>
<dbReference type="InterPro" id="IPR002104">
    <property type="entry name" value="Integrase_catalytic"/>
</dbReference>
<evidence type="ECO:0000256" key="3">
    <source>
        <dbReference type="ARBA" id="ARBA00023172"/>
    </source>
</evidence>
<dbReference type="InterPro" id="IPR044068">
    <property type="entry name" value="CB"/>
</dbReference>
<evidence type="ECO:0000259" key="6">
    <source>
        <dbReference type="PROSITE" id="PS51900"/>
    </source>
</evidence>
<dbReference type="InterPro" id="IPR011010">
    <property type="entry name" value="DNA_brk_join_enz"/>
</dbReference>
<evidence type="ECO:0000256" key="2">
    <source>
        <dbReference type="ARBA" id="ARBA00023125"/>
    </source>
</evidence>
<dbReference type="AlphaFoldDB" id="A0A829Y8D7"/>
<evidence type="ECO:0000256" key="1">
    <source>
        <dbReference type="ARBA" id="ARBA00022908"/>
    </source>
</evidence>
<sequence length="225" mass="26164">MSPDSQDRNSPRLLDQVRELIRIRHYSIRTEQAYVQWIKRFILFHDKRHPLELGADEVTAFLSHLAVKRNVAASTQNQALNAILFLYRDVLTCKLPWLDGVQRAKKPQRLPVVLTRDEVRALLAQMQGTTWLMAALVYGGGLRLLECLRLRVKGIDFQYRQLVIRDAKGQKDRITLLPQNLFEPLRDHLVRVRALHESDLRAHSEVRILPPQPIFPIKTITQRTS</sequence>
<dbReference type="GO" id="GO:0006310">
    <property type="term" value="P:DNA recombination"/>
    <property type="evidence" value="ECO:0007669"/>
    <property type="project" value="UniProtKB-KW"/>
</dbReference>
<evidence type="ECO:0000313" key="8">
    <source>
        <dbReference type="Proteomes" id="UP000445000"/>
    </source>
</evidence>
<feature type="domain" description="Tyr recombinase" evidence="5">
    <location>
        <begin position="109"/>
        <end position="225"/>
    </location>
</feature>
<evidence type="ECO:0000256" key="4">
    <source>
        <dbReference type="PROSITE-ProRule" id="PRU01248"/>
    </source>
</evidence>
<proteinExistence type="predicted"/>
<gene>
    <name evidence="7" type="ORF">GCM10011487_15690</name>
</gene>
<keyword evidence="1" id="KW-0229">DNA integration</keyword>
<comment type="caution">
    <text evidence="7">The sequence shown here is derived from an EMBL/GenBank/DDBJ whole genome shotgun (WGS) entry which is preliminary data.</text>
</comment>
<dbReference type="GO" id="GO:0003677">
    <property type="term" value="F:DNA binding"/>
    <property type="evidence" value="ECO:0007669"/>
    <property type="project" value="UniProtKB-UniRule"/>
</dbReference>
<evidence type="ECO:0008006" key="9">
    <source>
        <dbReference type="Google" id="ProtNLM"/>
    </source>
</evidence>
<keyword evidence="3" id="KW-0233">DNA recombination</keyword>
<reference evidence="8" key="1">
    <citation type="submission" date="2020-01" db="EMBL/GenBank/DDBJ databases">
        <title>'Steroidobacter agaridevorans' sp. nov., agar-degrading bacteria isolated from rhizosphere soils.</title>
        <authorList>
            <person name="Ikenaga M."/>
            <person name="Kataoka M."/>
            <person name="Murouchi A."/>
            <person name="Katsuragi S."/>
            <person name="Sakai M."/>
        </authorList>
    </citation>
    <scope>NUCLEOTIDE SEQUENCE [LARGE SCALE GENOMIC DNA]</scope>
    <source>
        <strain evidence="8">YU21-B</strain>
    </source>
</reference>
<dbReference type="Gene3D" id="1.10.443.10">
    <property type="entry name" value="Intergrase catalytic core"/>
    <property type="match status" value="1"/>
</dbReference>
<dbReference type="InterPro" id="IPR013762">
    <property type="entry name" value="Integrase-like_cat_sf"/>
</dbReference>
<dbReference type="InterPro" id="IPR004107">
    <property type="entry name" value="Integrase_SAM-like_N"/>
</dbReference>
<evidence type="ECO:0000259" key="5">
    <source>
        <dbReference type="PROSITE" id="PS51898"/>
    </source>
</evidence>
<dbReference type="SUPFAM" id="SSF56349">
    <property type="entry name" value="DNA breaking-rejoining enzymes"/>
    <property type="match status" value="1"/>
</dbReference>
<name>A0A829Y8D7_9GAMM</name>
<dbReference type="Proteomes" id="UP000445000">
    <property type="component" value="Unassembled WGS sequence"/>
</dbReference>
<dbReference type="GO" id="GO:0015074">
    <property type="term" value="P:DNA integration"/>
    <property type="evidence" value="ECO:0007669"/>
    <property type="project" value="UniProtKB-KW"/>
</dbReference>
<keyword evidence="2 4" id="KW-0238">DNA-binding</keyword>
<dbReference type="Pfam" id="PF13495">
    <property type="entry name" value="Phage_int_SAM_4"/>
    <property type="match status" value="1"/>
</dbReference>
<organism evidence="7 8">
    <name type="scientific">Steroidobacter agaridevorans</name>
    <dbReference type="NCBI Taxonomy" id="2695856"/>
    <lineage>
        <taxon>Bacteria</taxon>
        <taxon>Pseudomonadati</taxon>
        <taxon>Pseudomonadota</taxon>
        <taxon>Gammaproteobacteria</taxon>
        <taxon>Steroidobacterales</taxon>
        <taxon>Steroidobacteraceae</taxon>
        <taxon>Steroidobacter</taxon>
    </lineage>
</organism>
<feature type="domain" description="Core-binding (CB)" evidence="6">
    <location>
        <begin position="8"/>
        <end position="91"/>
    </location>
</feature>
<dbReference type="PROSITE" id="PS51900">
    <property type="entry name" value="CB"/>
    <property type="match status" value="1"/>
</dbReference>